<evidence type="ECO:0000256" key="2">
    <source>
        <dbReference type="ARBA" id="ARBA00022670"/>
    </source>
</evidence>
<feature type="active site" description="Charge relay system" evidence="5 6">
    <location>
        <position position="214"/>
    </location>
</feature>
<evidence type="ECO:0000256" key="7">
    <source>
        <dbReference type="RuleBase" id="RU003355"/>
    </source>
</evidence>
<dbReference type="Gene3D" id="3.40.50.200">
    <property type="entry name" value="Peptidase S8/S53 domain"/>
    <property type="match status" value="1"/>
</dbReference>
<dbReference type="Pfam" id="PF00082">
    <property type="entry name" value="Peptidase_S8"/>
    <property type="match status" value="1"/>
</dbReference>
<keyword evidence="11" id="KW-1185">Reference proteome</keyword>
<dbReference type="PROSITE" id="PS00138">
    <property type="entry name" value="SUBTILASE_SER"/>
    <property type="match status" value="1"/>
</dbReference>
<reference evidence="11" key="1">
    <citation type="submission" date="2016-10" db="EMBL/GenBank/DDBJ databases">
        <authorList>
            <person name="Varghese N."/>
            <person name="Submissions S."/>
        </authorList>
    </citation>
    <scope>NUCLEOTIDE SEQUENCE [LARGE SCALE GENOMIC DNA]</scope>
    <source>
        <strain evidence="11">CGMCC 1.7736</strain>
    </source>
</reference>
<feature type="region of interest" description="Disordered" evidence="8">
    <location>
        <begin position="160"/>
        <end position="195"/>
    </location>
</feature>
<dbReference type="InterPro" id="IPR023828">
    <property type="entry name" value="Peptidase_S8_Ser-AS"/>
</dbReference>
<evidence type="ECO:0000256" key="4">
    <source>
        <dbReference type="ARBA" id="ARBA00022825"/>
    </source>
</evidence>
<comment type="similarity">
    <text evidence="1 6 7">Belongs to the peptidase S8 family.</text>
</comment>
<evidence type="ECO:0000259" key="9">
    <source>
        <dbReference type="Pfam" id="PF00082"/>
    </source>
</evidence>
<dbReference type="SUPFAM" id="SSF52743">
    <property type="entry name" value="Subtilisin-like"/>
    <property type="match status" value="1"/>
</dbReference>
<keyword evidence="2 6" id="KW-0645">Protease</keyword>
<dbReference type="InterPro" id="IPR022398">
    <property type="entry name" value="Peptidase_S8_His-AS"/>
</dbReference>
<dbReference type="InterPro" id="IPR000209">
    <property type="entry name" value="Peptidase_S8/S53_dom"/>
</dbReference>
<dbReference type="STRING" id="553469.SAMN04487947_0852"/>
<feature type="active site" description="Charge relay system" evidence="5 6">
    <location>
        <position position="430"/>
    </location>
</feature>
<evidence type="ECO:0000256" key="6">
    <source>
        <dbReference type="PROSITE-ProRule" id="PRU01240"/>
    </source>
</evidence>
<evidence type="ECO:0000256" key="1">
    <source>
        <dbReference type="ARBA" id="ARBA00011073"/>
    </source>
</evidence>
<dbReference type="InterPro" id="IPR036852">
    <property type="entry name" value="Peptidase_S8/S53_dom_sf"/>
</dbReference>
<dbReference type="PRINTS" id="PR00723">
    <property type="entry name" value="SUBTILISIN"/>
</dbReference>
<organism evidence="10 11">
    <name type="scientific">Halogeometricum rufum</name>
    <dbReference type="NCBI Taxonomy" id="553469"/>
    <lineage>
        <taxon>Archaea</taxon>
        <taxon>Methanobacteriati</taxon>
        <taxon>Methanobacteriota</taxon>
        <taxon>Stenosarchaea group</taxon>
        <taxon>Halobacteria</taxon>
        <taxon>Halobacteriales</taxon>
        <taxon>Haloferacaceae</taxon>
        <taxon>Halogeometricum</taxon>
    </lineage>
</organism>
<dbReference type="PROSITE" id="PS00136">
    <property type="entry name" value="SUBTILASE_ASP"/>
    <property type="match status" value="1"/>
</dbReference>
<accession>A0A1I6GBB4</accession>
<dbReference type="PROSITE" id="PS51892">
    <property type="entry name" value="SUBTILASE"/>
    <property type="match status" value="1"/>
</dbReference>
<dbReference type="InterPro" id="IPR023827">
    <property type="entry name" value="Peptidase_S8_Asp-AS"/>
</dbReference>
<evidence type="ECO:0000313" key="10">
    <source>
        <dbReference type="EMBL" id="SFR39367.1"/>
    </source>
</evidence>
<dbReference type="RefSeq" id="WP_245778427.1">
    <property type="nucleotide sequence ID" value="NZ_FOYT01000001.1"/>
</dbReference>
<evidence type="ECO:0000256" key="5">
    <source>
        <dbReference type="PIRSR" id="PIRSR615500-1"/>
    </source>
</evidence>
<dbReference type="PROSITE" id="PS51318">
    <property type="entry name" value="TAT"/>
    <property type="match status" value="1"/>
</dbReference>
<dbReference type="InterPro" id="IPR006311">
    <property type="entry name" value="TAT_signal"/>
</dbReference>
<evidence type="ECO:0000256" key="8">
    <source>
        <dbReference type="SAM" id="MobiDB-lite"/>
    </source>
</evidence>
<dbReference type="AlphaFoldDB" id="A0A1I6GBB4"/>
<protein>
    <submittedName>
        <fullName evidence="10">Serine protease, subtilisin family</fullName>
    </submittedName>
</protein>
<evidence type="ECO:0000256" key="3">
    <source>
        <dbReference type="ARBA" id="ARBA00022801"/>
    </source>
</evidence>
<gene>
    <name evidence="10" type="ORF">SAMN04487947_0852</name>
</gene>
<evidence type="ECO:0000313" key="11">
    <source>
        <dbReference type="Proteomes" id="UP000198531"/>
    </source>
</evidence>
<dbReference type="Proteomes" id="UP000198531">
    <property type="component" value="Unassembled WGS sequence"/>
</dbReference>
<feature type="active site" description="Charge relay system" evidence="5 6">
    <location>
        <position position="140"/>
    </location>
</feature>
<dbReference type="EMBL" id="FOYT01000001">
    <property type="protein sequence ID" value="SFR39367.1"/>
    <property type="molecule type" value="Genomic_DNA"/>
</dbReference>
<keyword evidence="4 6" id="KW-0720">Serine protease</keyword>
<dbReference type="InterPro" id="IPR015500">
    <property type="entry name" value="Peptidase_S8_subtilisin-rel"/>
</dbReference>
<dbReference type="GO" id="GO:0004252">
    <property type="term" value="F:serine-type endopeptidase activity"/>
    <property type="evidence" value="ECO:0007669"/>
    <property type="project" value="UniProtKB-UniRule"/>
</dbReference>
<dbReference type="PANTHER" id="PTHR43806">
    <property type="entry name" value="PEPTIDASE S8"/>
    <property type="match status" value="1"/>
</dbReference>
<dbReference type="GO" id="GO:0006508">
    <property type="term" value="P:proteolysis"/>
    <property type="evidence" value="ECO:0007669"/>
    <property type="project" value="UniProtKB-KW"/>
</dbReference>
<feature type="domain" description="Peptidase S8/S53" evidence="9">
    <location>
        <begin position="135"/>
        <end position="471"/>
    </location>
</feature>
<dbReference type="PANTHER" id="PTHR43806:SF11">
    <property type="entry name" value="CEREVISIN-RELATED"/>
    <property type="match status" value="1"/>
</dbReference>
<dbReference type="PROSITE" id="PS00137">
    <property type="entry name" value="SUBTILASE_HIS"/>
    <property type="match status" value="1"/>
</dbReference>
<dbReference type="InterPro" id="IPR050131">
    <property type="entry name" value="Peptidase_S8_subtilisin-like"/>
</dbReference>
<proteinExistence type="inferred from homology"/>
<name>A0A1I6GBB4_9EURY</name>
<sequence length="493" mass="50697">MPSLSRRALLKGVAGSTVALGAMGTASADDGRDQFVVTAGGNGVRRRLERAGGEVVASIADDSVHLVLAESQSALEGVGGVSAVEPNEGYRLLGPAETGTTASTDDALADKQWDKHDDTTGAFEAHDAATGADRRVAVIDTGIEPDHPDVNAEMSAGKLFRSDGASSPDGSPTVPGDEEVEVRLPPSGDTIAPYTYLGEPQTKMRRAADDVDSHGTHCAGIATGSNAGTTGIAGMAPDAKAVPLRVFYWKALSGYPYDEDGDGEEESVTVTTLWTTDFDILSAIDYAGEIGADAANMSLGGGVVKGSAHKSGDHVAYQTVVQRAVQRGTVVTASAGNASSNLQQGGYYTLPNSVPGAMSVTATGPTNELAFYSNFGTSDIDVGAPGGGYETLEKTLATDTDWPFPTNLVLSSVPADLNDGKQYDWYAGTSMAAPQVAGLVALVREVAPGLSAKQVQNVIERTARFSSGKSSPTIGAGVVYAPDAVAEAERFSK</sequence>
<keyword evidence="3 6" id="KW-0378">Hydrolase</keyword>